<accession>A0A8H7RUJ4</accession>
<dbReference type="OrthoDB" id="2264478at2759"/>
<evidence type="ECO:0000256" key="1">
    <source>
        <dbReference type="SAM" id="MobiDB-lite"/>
    </source>
</evidence>
<name>A0A8H7RUJ4_9FUNG</name>
<gene>
    <name evidence="2" type="ORF">INT45_004126</name>
</gene>
<proteinExistence type="predicted"/>
<keyword evidence="3" id="KW-1185">Reference proteome</keyword>
<dbReference type="AlphaFoldDB" id="A0A8H7RUJ4"/>
<organism evidence="2 3">
    <name type="scientific">Circinella minor</name>
    <dbReference type="NCBI Taxonomy" id="1195481"/>
    <lineage>
        <taxon>Eukaryota</taxon>
        <taxon>Fungi</taxon>
        <taxon>Fungi incertae sedis</taxon>
        <taxon>Mucoromycota</taxon>
        <taxon>Mucoromycotina</taxon>
        <taxon>Mucoromycetes</taxon>
        <taxon>Mucorales</taxon>
        <taxon>Lichtheimiaceae</taxon>
        <taxon>Circinella</taxon>
    </lineage>
</organism>
<dbReference type="EMBL" id="JAEPRB010000344">
    <property type="protein sequence ID" value="KAG2216930.1"/>
    <property type="molecule type" value="Genomic_DNA"/>
</dbReference>
<dbReference type="Proteomes" id="UP000646827">
    <property type="component" value="Unassembled WGS sequence"/>
</dbReference>
<comment type="caution">
    <text evidence="2">The sequence shown here is derived from an EMBL/GenBank/DDBJ whole genome shotgun (WGS) entry which is preliminary data.</text>
</comment>
<evidence type="ECO:0000313" key="2">
    <source>
        <dbReference type="EMBL" id="KAG2216930.1"/>
    </source>
</evidence>
<reference evidence="2 3" key="1">
    <citation type="submission" date="2020-12" db="EMBL/GenBank/DDBJ databases">
        <title>Metabolic potential, ecology and presence of endohyphal bacteria is reflected in genomic diversity of Mucoromycotina.</title>
        <authorList>
            <person name="Muszewska A."/>
            <person name="Okrasinska A."/>
            <person name="Steczkiewicz K."/>
            <person name="Drgas O."/>
            <person name="Orlowska M."/>
            <person name="Perlinska-Lenart U."/>
            <person name="Aleksandrzak-Piekarczyk T."/>
            <person name="Szatraj K."/>
            <person name="Zielenkiewicz U."/>
            <person name="Pilsyk S."/>
            <person name="Malc E."/>
            <person name="Mieczkowski P."/>
            <person name="Kruszewska J.S."/>
            <person name="Biernat P."/>
            <person name="Pawlowska J."/>
        </authorList>
    </citation>
    <scope>NUCLEOTIDE SEQUENCE [LARGE SCALE GENOMIC DNA]</scope>
    <source>
        <strain evidence="2 3">CBS 142.35</strain>
    </source>
</reference>
<feature type="region of interest" description="Disordered" evidence="1">
    <location>
        <begin position="117"/>
        <end position="161"/>
    </location>
</feature>
<protein>
    <submittedName>
        <fullName evidence="2">Uncharacterized protein</fullName>
    </submittedName>
</protein>
<sequence>MLNDLPLKTSFKSNNDIIIVSPLPIRPLHPTHNTNVDGISKEQEEDARSELLEIMTPGSKRRETIYPNDNKNIIDVPASPVYRTLNPLPHDTSFIHAAAAFLTVQNAMAAMAAVTVDTTTTSNSTSTTTTSTTSTSTTTTTTRTRSYSVGDDRNKLPTIVC</sequence>
<evidence type="ECO:0000313" key="3">
    <source>
        <dbReference type="Proteomes" id="UP000646827"/>
    </source>
</evidence>
<feature type="compositionally biased region" description="Low complexity" evidence="1">
    <location>
        <begin position="118"/>
        <end position="146"/>
    </location>
</feature>